<dbReference type="PANTHER" id="PTHR30163">
    <property type="entry name" value="MEMBRANE-BOUND LYTIC MUREIN TRANSGLYCOSYLASE B"/>
    <property type="match status" value="1"/>
</dbReference>
<reference evidence="4 5" key="1">
    <citation type="journal article" date="2019" name="Int. J. Syst. Evol. Microbiol.">
        <title>The Global Catalogue of Microorganisms (GCM) 10K type strain sequencing project: providing services to taxonomists for standard genome sequencing and annotation.</title>
        <authorList>
            <consortium name="The Broad Institute Genomics Platform"/>
            <consortium name="The Broad Institute Genome Sequencing Center for Infectious Disease"/>
            <person name="Wu L."/>
            <person name="Ma J."/>
        </authorList>
    </citation>
    <scope>NUCLEOTIDE SEQUENCE [LARGE SCALE GENOMIC DNA]</scope>
    <source>
        <strain evidence="4 5">JCM 15896</strain>
    </source>
</reference>
<dbReference type="Proteomes" id="UP001500359">
    <property type="component" value="Unassembled WGS sequence"/>
</dbReference>
<dbReference type="InterPro" id="IPR023346">
    <property type="entry name" value="Lysozyme-like_dom_sf"/>
</dbReference>
<dbReference type="Gene3D" id="1.10.101.10">
    <property type="entry name" value="PGBD-like superfamily/PGBD"/>
    <property type="match status" value="1"/>
</dbReference>
<evidence type="ECO:0000256" key="1">
    <source>
        <dbReference type="SAM" id="SignalP"/>
    </source>
</evidence>
<dbReference type="EMBL" id="BAAAFD010000003">
    <property type="protein sequence ID" value="GAA0855715.1"/>
    <property type="molecule type" value="Genomic_DNA"/>
</dbReference>
<feature type="chain" id="PRO_5046414020" evidence="1">
    <location>
        <begin position="28"/>
        <end position="416"/>
    </location>
</feature>
<dbReference type="InterPro" id="IPR002477">
    <property type="entry name" value="Peptidoglycan-bd-like"/>
</dbReference>
<dbReference type="InterPro" id="IPR011970">
    <property type="entry name" value="MltB_2"/>
</dbReference>
<dbReference type="Gene3D" id="1.10.530.10">
    <property type="match status" value="1"/>
</dbReference>
<name>A0ABN1LGI2_9ALTE</name>
<evidence type="ECO:0000313" key="4">
    <source>
        <dbReference type="EMBL" id="GAA0855715.1"/>
    </source>
</evidence>
<feature type="domain" description="Transglycosylase SLT" evidence="3">
    <location>
        <begin position="36"/>
        <end position="327"/>
    </location>
</feature>
<evidence type="ECO:0000313" key="5">
    <source>
        <dbReference type="Proteomes" id="UP001500359"/>
    </source>
</evidence>
<dbReference type="CDD" id="cd13399">
    <property type="entry name" value="Slt35-like"/>
    <property type="match status" value="1"/>
</dbReference>
<keyword evidence="1" id="KW-0732">Signal</keyword>
<dbReference type="InterPro" id="IPR043426">
    <property type="entry name" value="MltB-like"/>
</dbReference>
<dbReference type="Pfam" id="PF01471">
    <property type="entry name" value="PG_binding_1"/>
    <property type="match status" value="1"/>
</dbReference>
<evidence type="ECO:0000259" key="3">
    <source>
        <dbReference type="Pfam" id="PF13406"/>
    </source>
</evidence>
<dbReference type="InterPro" id="IPR036366">
    <property type="entry name" value="PGBDSf"/>
</dbReference>
<dbReference type="SUPFAM" id="SSF53955">
    <property type="entry name" value="Lysozyme-like"/>
    <property type="match status" value="1"/>
</dbReference>
<accession>A0ABN1LGI2</accession>
<evidence type="ECO:0000259" key="2">
    <source>
        <dbReference type="Pfam" id="PF01471"/>
    </source>
</evidence>
<dbReference type="SUPFAM" id="SSF47090">
    <property type="entry name" value="PGBD-like"/>
    <property type="match status" value="1"/>
</dbReference>
<dbReference type="InterPro" id="IPR031304">
    <property type="entry name" value="SLT_2"/>
</dbReference>
<organism evidence="4 5">
    <name type="scientific">Aliiglaciecola litoralis</name>
    <dbReference type="NCBI Taxonomy" id="582857"/>
    <lineage>
        <taxon>Bacteria</taxon>
        <taxon>Pseudomonadati</taxon>
        <taxon>Pseudomonadota</taxon>
        <taxon>Gammaproteobacteria</taxon>
        <taxon>Alteromonadales</taxon>
        <taxon>Alteromonadaceae</taxon>
        <taxon>Aliiglaciecola</taxon>
    </lineage>
</organism>
<dbReference type="InterPro" id="IPR036365">
    <property type="entry name" value="PGBD-like_sf"/>
</dbReference>
<keyword evidence="5" id="KW-1185">Reference proteome</keyword>
<dbReference type="Gene3D" id="1.10.8.350">
    <property type="entry name" value="Bacterial muramidase"/>
    <property type="match status" value="1"/>
</dbReference>
<protein>
    <submittedName>
        <fullName evidence="4">Lytic murein transglycosylase</fullName>
    </submittedName>
</protein>
<proteinExistence type="predicted"/>
<dbReference type="NCBIfam" id="TIGR02283">
    <property type="entry name" value="MltB_2"/>
    <property type="match status" value="1"/>
</dbReference>
<feature type="domain" description="Peptidoglycan binding-like" evidence="2">
    <location>
        <begin position="349"/>
        <end position="401"/>
    </location>
</feature>
<dbReference type="PANTHER" id="PTHR30163:SF8">
    <property type="entry name" value="LYTIC MUREIN TRANSGLYCOSYLASE"/>
    <property type="match status" value="1"/>
</dbReference>
<gene>
    <name evidence="4" type="ORF">GCM10009114_15170</name>
</gene>
<comment type="caution">
    <text evidence="4">The sequence shown here is derived from an EMBL/GenBank/DDBJ whole genome shotgun (WGS) entry which is preliminary data.</text>
</comment>
<dbReference type="Pfam" id="PF13406">
    <property type="entry name" value="SLT_2"/>
    <property type="match status" value="1"/>
</dbReference>
<sequence>MCIKHSGLKAPIVATLTLLAMSHNAMSQEGQLEANFAQCVAQIEQQANAAGISSQVIEHALGDVTKIDKVLEYDRNQPEFVQTFPAYLNKRVTPWRIDKGREMLAKHQDLLARLTQQYGVPAHYLVAFWGLETNFGNYKGKMPIIDSLATLACDPRRSQFFTQELLVALQLMQREQLDKSKMLGSWAGAMGHTQFMPSAYLNYAVDGDGDSKVDLWDSEADALSSAANFLNQLGWQSGFIWGREVLLPDSLDYALAGKDQRKSLSQWSQLGLTRTNHSPLPESEVDASLILPTGAKGPAFLVYKNFDVIMRWNNSESYALAVGYLADLLIGKAPWHTPLPDLKSYPISQMKDLQTNLNALGFDVGEADGIAGPATRKGIRAFQKSVDLTADGYPSPEVFAAVQKAIEVPQNESDIK</sequence>
<feature type="signal peptide" evidence="1">
    <location>
        <begin position="1"/>
        <end position="27"/>
    </location>
</feature>
<dbReference type="RefSeq" id="WP_343858304.1">
    <property type="nucleotide sequence ID" value="NZ_BAAAFD010000003.1"/>
</dbReference>